<evidence type="ECO:0000256" key="2">
    <source>
        <dbReference type="SAM" id="Phobius"/>
    </source>
</evidence>
<proteinExistence type="predicted"/>
<sequence length="158" mass="17715">MRVFMTVCDLVLMNSFEFSEKNNNYDIDECTRPKEYLCYGICINYPGTFGCNCPNGNYGNSFTNGGCRSVKDSHIGLIIGLGIGGGAVLVLVGLGFPIINRENKQLKTNRLKQYSFNGNHALLMEKLKQHNMNDIGENMILTLNDIEKATNNFDTDWI</sequence>
<dbReference type="GO" id="GO:0005509">
    <property type="term" value="F:calcium ion binding"/>
    <property type="evidence" value="ECO:0007669"/>
    <property type="project" value="InterPro"/>
</dbReference>
<feature type="non-terminal residue" evidence="4">
    <location>
        <position position="1"/>
    </location>
</feature>
<keyword evidence="2" id="KW-1133">Transmembrane helix</keyword>
<dbReference type="SMART" id="SM00179">
    <property type="entry name" value="EGF_CA"/>
    <property type="match status" value="1"/>
</dbReference>
<dbReference type="EMBL" id="RWGY01000009">
    <property type="protein sequence ID" value="TVU33848.1"/>
    <property type="molecule type" value="Genomic_DNA"/>
</dbReference>
<dbReference type="OrthoDB" id="9946071at2759"/>
<dbReference type="AlphaFoldDB" id="A0A5J9VDT8"/>
<feature type="transmembrane region" description="Helical" evidence="2">
    <location>
        <begin position="75"/>
        <end position="99"/>
    </location>
</feature>
<keyword evidence="5" id="KW-1185">Reference proteome</keyword>
<gene>
    <name evidence="4" type="ORF">EJB05_15660</name>
</gene>
<dbReference type="SUPFAM" id="SSF57196">
    <property type="entry name" value="EGF/Laminin"/>
    <property type="match status" value="1"/>
</dbReference>
<feature type="domain" description="EGF-like calcium-binding" evidence="3">
    <location>
        <begin position="26"/>
        <end position="68"/>
    </location>
</feature>
<comment type="caution">
    <text evidence="4">The sequence shown here is derived from an EMBL/GenBank/DDBJ whole genome shotgun (WGS) entry which is preliminary data.</text>
</comment>
<organism evidence="4 5">
    <name type="scientific">Eragrostis curvula</name>
    <name type="common">weeping love grass</name>
    <dbReference type="NCBI Taxonomy" id="38414"/>
    <lineage>
        <taxon>Eukaryota</taxon>
        <taxon>Viridiplantae</taxon>
        <taxon>Streptophyta</taxon>
        <taxon>Embryophyta</taxon>
        <taxon>Tracheophyta</taxon>
        <taxon>Spermatophyta</taxon>
        <taxon>Magnoliopsida</taxon>
        <taxon>Liliopsida</taxon>
        <taxon>Poales</taxon>
        <taxon>Poaceae</taxon>
        <taxon>PACMAD clade</taxon>
        <taxon>Chloridoideae</taxon>
        <taxon>Eragrostideae</taxon>
        <taxon>Eragrostidinae</taxon>
        <taxon>Eragrostis</taxon>
    </lineage>
</organism>
<keyword evidence="1" id="KW-1015">Disulfide bond</keyword>
<reference evidence="4 5" key="1">
    <citation type="journal article" date="2019" name="Sci. Rep.">
        <title>A high-quality genome of Eragrostis curvula grass provides insights into Poaceae evolution and supports new strategies to enhance forage quality.</title>
        <authorList>
            <person name="Carballo J."/>
            <person name="Santos B.A.C.M."/>
            <person name="Zappacosta D."/>
            <person name="Garbus I."/>
            <person name="Selva J.P."/>
            <person name="Gallo C.A."/>
            <person name="Diaz A."/>
            <person name="Albertini E."/>
            <person name="Caccamo M."/>
            <person name="Echenique V."/>
        </authorList>
    </citation>
    <scope>NUCLEOTIDE SEQUENCE [LARGE SCALE GENOMIC DNA]</scope>
    <source>
        <strain evidence="5">cv. Victoria</strain>
        <tissue evidence="4">Leaf</tissue>
    </source>
</reference>
<evidence type="ECO:0000256" key="1">
    <source>
        <dbReference type="ARBA" id="ARBA00023157"/>
    </source>
</evidence>
<protein>
    <recommendedName>
        <fullName evidence="3">EGF-like calcium-binding domain-containing protein</fullName>
    </recommendedName>
</protein>
<evidence type="ECO:0000259" key="3">
    <source>
        <dbReference type="SMART" id="SM00179"/>
    </source>
</evidence>
<keyword evidence="2" id="KW-0812">Transmembrane</keyword>
<accession>A0A5J9VDT8</accession>
<dbReference type="InterPro" id="IPR001881">
    <property type="entry name" value="EGF-like_Ca-bd_dom"/>
</dbReference>
<dbReference type="Gene3D" id="2.10.25.10">
    <property type="entry name" value="Laminin"/>
    <property type="match status" value="1"/>
</dbReference>
<dbReference type="Proteomes" id="UP000324897">
    <property type="component" value="Unassembled WGS sequence"/>
</dbReference>
<dbReference type="CDD" id="cd00054">
    <property type="entry name" value="EGF_CA"/>
    <property type="match status" value="1"/>
</dbReference>
<dbReference type="InterPro" id="IPR018097">
    <property type="entry name" value="EGF_Ca-bd_CS"/>
</dbReference>
<dbReference type="PROSITE" id="PS01187">
    <property type="entry name" value="EGF_CA"/>
    <property type="match status" value="1"/>
</dbReference>
<dbReference type="Gramene" id="TVU33848">
    <property type="protein sequence ID" value="TVU33848"/>
    <property type="gene ID" value="EJB05_15660"/>
</dbReference>
<name>A0A5J9VDT8_9POAL</name>
<evidence type="ECO:0000313" key="5">
    <source>
        <dbReference type="Proteomes" id="UP000324897"/>
    </source>
</evidence>
<keyword evidence="2" id="KW-0472">Membrane</keyword>
<evidence type="ECO:0000313" key="4">
    <source>
        <dbReference type="EMBL" id="TVU33848.1"/>
    </source>
</evidence>